<dbReference type="GO" id="GO:0046872">
    <property type="term" value="F:metal ion binding"/>
    <property type="evidence" value="ECO:0007669"/>
    <property type="project" value="UniProtKB-KW"/>
</dbReference>
<gene>
    <name evidence="7" type="ORF">SAMN03080610_00012</name>
</gene>
<evidence type="ECO:0000256" key="5">
    <source>
        <dbReference type="SAM" id="MobiDB-lite"/>
    </source>
</evidence>
<comment type="similarity">
    <text evidence="4">Belongs to the cyclic nucleotide phosphodiesterase class-III family.</text>
</comment>
<reference evidence="7 8" key="1">
    <citation type="submission" date="2016-10" db="EMBL/GenBank/DDBJ databases">
        <authorList>
            <person name="de Groot N.N."/>
        </authorList>
    </citation>
    <scope>NUCLEOTIDE SEQUENCE [LARGE SCALE GENOMIC DNA]</scope>
    <source>
        <strain evidence="7 8">DSM 2698</strain>
    </source>
</reference>
<feature type="domain" description="Calcineurin-like phosphoesterase" evidence="6">
    <location>
        <begin position="1"/>
        <end position="193"/>
    </location>
</feature>
<dbReference type="GO" id="GO:0016787">
    <property type="term" value="F:hydrolase activity"/>
    <property type="evidence" value="ECO:0007669"/>
    <property type="project" value="UniProtKB-KW"/>
</dbReference>
<dbReference type="InterPro" id="IPR050884">
    <property type="entry name" value="CNP_phosphodiesterase-III"/>
</dbReference>
<dbReference type="AlphaFoldDB" id="A0A1G5M2V3"/>
<evidence type="ECO:0000313" key="7">
    <source>
        <dbReference type="EMBL" id="SCZ19406.1"/>
    </source>
</evidence>
<dbReference type="Proteomes" id="UP000199347">
    <property type="component" value="Unassembled WGS sequence"/>
</dbReference>
<evidence type="ECO:0000259" key="6">
    <source>
        <dbReference type="Pfam" id="PF00149"/>
    </source>
</evidence>
<keyword evidence="2" id="KW-0378">Hydrolase</keyword>
<organism evidence="7 8">
    <name type="scientific">Afifella marina DSM 2698</name>
    <dbReference type="NCBI Taxonomy" id="1120955"/>
    <lineage>
        <taxon>Bacteria</taxon>
        <taxon>Pseudomonadati</taxon>
        <taxon>Pseudomonadota</taxon>
        <taxon>Alphaproteobacteria</taxon>
        <taxon>Hyphomicrobiales</taxon>
        <taxon>Afifellaceae</taxon>
        <taxon>Afifella</taxon>
    </lineage>
</organism>
<evidence type="ECO:0000313" key="8">
    <source>
        <dbReference type="Proteomes" id="UP000199347"/>
    </source>
</evidence>
<dbReference type="RefSeq" id="WP_092808870.1">
    <property type="nucleotide sequence ID" value="NZ_FMVW01000001.1"/>
</dbReference>
<dbReference type="PANTHER" id="PTHR42988">
    <property type="entry name" value="PHOSPHOHYDROLASE"/>
    <property type="match status" value="1"/>
</dbReference>
<dbReference type="Pfam" id="PF00149">
    <property type="entry name" value="Metallophos"/>
    <property type="match status" value="1"/>
</dbReference>
<dbReference type="SUPFAM" id="SSF56300">
    <property type="entry name" value="Metallo-dependent phosphatases"/>
    <property type="match status" value="1"/>
</dbReference>
<keyword evidence="1" id="KW-0479">Metal-binding</keyword>
<sequence>MRIAHLSDLHFGHHDPRLAASLHEDLLASRPDLVVVSGDFTQRGEADEFAEAGAFLDALPMPTFCVPGNHDVPAVNLIDRFLTPYRLYKKHISRDLEPFVEMDGVAIAGLKTSRRMRLGLNWAHGSLSHEQLDALGARFDAADPSALRIVVAHHPLLLPDPPIDMRRVKRADLALETFAELGVRLVLSGHFHMAYVRKHGGPAEETEGEPIGGREAAHAPILVAQAATSISTRLRGEPNAYNSITIEDGSIDIAVRAWDGENWHQRPADILQKDDLGGDLGDAPRSELEMPETRRLQAATIR</sequence>
<evidence type="ECO:0000256" key="2">
    <source>
        <dbReference type="ARBA" id="ARBA00022801"/>
    </source>
</evidence>
<protein>
    <submittedName>
        <fullName evidence="7">3',5'-cyclic AMP phosphodiesterase CpdA</fullName>
    </submittedName>
</protein>
<dbReference type="EMBL" id="FMVW01000001">
    <property type="protein sequence ID" value="SCZ19406.1"/>
    <property type="molecule type" value="Genomic_DNA"/>
</dbReference>
<evidence type="ECO:0000256" key="3">
    <source>
        <dbReference type="ARBA" id="ARBA00023004"/>
    </source>
</evidence>
<proteinExistence type="inferred from homology"/>
<evidence type="ECO:0000256" key="1">
    <source>
        <dbReference type="ARBA" id="ARBA00022723"/>
    </source>
</evidence>
<accession>A0A1G5M2V3</accession>
<name>A0A1G5M2V3_AFIMA</name>
<dbReference type="STRING" id="1120955.SAMN03080610_00012"/>
<dbReference type="PANTHER" id="PTHR42988:SF2">
    <property type="entry name" value="CYCLIC NUCLEOTIDE PHOSPHODIESTERASE CBUA0032-RELATED"/>
    <property type="match status" value="1"/>
</dbReference>
<dbReference type="InterPro" id="IPR029052">
    <property type="entry name" value="Metallo-depent_PP-like"/>
</dbReference>
<keyword evidence="8" id="KW-1185">Reference proteome</keyword>
<feature type="compositionally biased region" description="Basic and acidic residues" evidence="5">
    <location>
        <begin position="271"/>
        <end position="295"/>
    </location>
</feature>
<feature type="region of interest" description="Disordered" evidence="5">
    <location>
        <begin position="271"/>
        <end position="302"/>
    </location>
</feature>
<dbReference type="Gene3D" id="3.60.21.10">
    <property type="match status" value="1"/>
</dbReference>
<evidence type="ECO:0000256" key="4">
    <source>
        <dbReference type="ARBA" id="ARBA00025742"/>
    </source>
</evidence>
<keyword evidence="3" id="KW-0408">Iron</keyword>
<dbReference type="InterPro" id="IPR004843">
    <property type="entry name" value="Calcineurin-like_PHP"/>
</dbReference>
<dbReference type="OrthoDB" id="651281at2"/>